<evidence type="ECO:0000256" key="3">
    <source>
        <dbReference type="ARBA" id="ARBA00022630"/>
    </source>
</evidence>
<evidence type="ECO:0000259" key="14">
    <source>
        <dbReference type="Pfam" id="PF02770"/>
    </source>
</evidence>
<dbReference type="Proteomes" id="UP000295341">
    <property type="component" value="Unassembled WGS sequence"/>
</dbReference>
<keyword evidence="3 12" id="KW-0285">Flavoprotein</keyword>
<evidence type="ECO:0000256" key="5">
    <source>
        <dbReference type="ARBA" id="ARBA00023002"/>
    </source>
</evidence>
<gene>
    <name evidence="16" type="ORF">DFR24_1338</name>
</gene>
<evidence type="ECO:0000259" key="15">
    <source>
        <dbReference type="Pfam" id="PF02771"/>
    </source>
</evidence>
<dbReference type="Pfam" id="PF02770">
    <property type="entry name" value="Acyl-CoA_dh_M"/>
    <property type="match status" value="1"/>
</dbReference>
<evidence type="ECO:0000256" key="8">
    <source>
        <dbReference type="ARBA" id="ARBA00066461"/>
    </source>
</evidence>
<dbReference type="GO" id="GO:0003995">
    <property type="term" value="F:acyl-CoA dehydrogenase activity"/>
    <property type="evidence" value="ECO:0007669"/>
    <property type="project" value="InterPro"/>
</dbReference>
<dbReference type="OrthoDB" id="9770681at2"/>
<protein>
    <recommendedName>
        <fullName evidence="10">3-sulfinopropanoyl-CoA desulfinase</fullName>
        <ecNumber evidence="7">1.3.8.11</ecNumber>
        <ecNumber evidence="8">3.13.1.4</ecNumber>
    </recommendedName>
    <alternativeName>
        <fullName evidence="11">3-sulfinopropionyl coenzyme A desulfinase</fullName>
    </alternativeName>
    <alternativeName>
        <fullName evidence="9">Cyclohexane-1-carbonyl-CoA dehydrogenase</fullName>
    </alternativeName>
</protein>
<evidence type="ECO:0000313" key="17">
    <source>
        <dbReference type="Proteomes" id="UP000295341"/>
    </source>
</evidence>
<comment type="similarity">
    <text evidence="2 12">Belongs to the acyl-CoA dehydrogenase family.</text>
</comment>
<dbReference type="PANTHER" id="PTHR43884">
    <property type="entry name" value="ACYL-COA DEHYDROGENASE"/>
    <property type="match status" value="1"/>
</dbReference>
<dbReference type="SUPFAM" id="SSF56645">
    <property type="entry name" value="Acyl-CoA dehydrogenase NM domain-like"/>
    <property type="match status" value="1"/>
</dbReference>
<dbReference type="FunFam" id="1.20.140.10:FF:000004">
    <property type="entry name" value="Acyl-CoA dehydrogenase FadE25"/>
    <property type="match status" value="1"/>
</dbReference>
<dbReference type="FunFam" id="2.40.110.10:FF:000009">
    <property type="entry name" value="Acyl-CoA dehydrogenase"/>
    <property type="match status" value="1"/>
</dbReference>
<evidence type="ECO:0000313" key="16">
    <source>
        <dbReference type="EMBL" id="TDU31954.1"/>
    </source>
</evidence>
<evidence type="ECO:0000256" key="10">
    <source>
        <dbReference type="ARBA" id="ARBA00068311"/>
    </source>
</evidence>
<dbReference type="EC" id="1.3.8.11" evidence="7"/>
<evidence type="ECO:0000256" key="9">
    <source>
        <dbReference type="ARBA" id="ARBA00067292"/>
    </source>
</evidence>
<dbReference type="EMBL" id="SOBT01000008">
    <property type="protein sequence ID" value="TDU31954.1"/>
    <property type="molecule type" value="Genomic_DNA"/>
</dbReference>
<dbReference type="Gene3D" id="2.40.110.10">
    <property type="entry name" value="Butyryl-CoA Dehydrogenase, subunit A, domain 2"/>
    <property type="match status" value="1"/>
</dbReference>
<comment type="catalytic activity">
    <reaction evidence="6">
        <text>3-sulfinopropanoyl-CoA + H2O = propanoyl-CoA + sulfite + H(+)</text>
        <dbReference type="Rhea" id="RHEA:41624"/>
        <dbReference type="ChEBI" id="CHEBI:15377"/>
        <dbReference type="ChEBI" id="CHEBI:15378"/>
        <dbReference type="ChEBI" id="CHEBI:17359"/>
        <dbReference type="ChEBI" id="CHEBI:57392"/>
        <dbReference type="ChEBI" id="CHEBI:78349"/>
        <dbReference type="EC" id="3.13.1.4"/>
    </reaction>
    <physiologicalReaction direction="left-to-right" evidence="6">
        <dbReference type="Rhea" id="RHEA:41625"/>
    </physiologicalReaction>
</comment>
<dbReference type="InterPro" id="IPR036250">
    <property type="entry name" value="AcylCo_DH-like_C"/>
</dbReference>
<dbReference type="Gene3D" id="1.20.140.10">
    <property type="entry name" value="Butyryl-CoA Dehydrogenase, subunit A, domain 3"/>
    <property type="match status" value="1"/>
</dbReference>
<dbReference type="InterPro" id="IPR006089">
    <property type="entry name" value="Acyl-CoA_DH_CS"/>
</dbReference>
<dbReference type="GO" id="GO:0050660">
    <property type="term" value="F:flavin adenine dinucleotide binding"/>
    <property type="evidence" value="ECO:0007669"/>
    <property type="project" value="InterPro"/>
</dbReference>
<dbReference type="SUPFAM" id="SSF47203">
    <property type="entry name" value="Acyl-CoA dehydrogenase C-terminal domain-like"/>
    <property type="match status" value="1"/>
</dbReference>
<organism evidence="16 17">
    <name type="scientific">Panacagrimonas perspica</name>
    <dbReference type="NCBI Taxonomy" id="381431"/>
    <lineage>
        <taxon>Bacteria</taxon>
        <taxon>Pseudomonadati</taxon>
        <taxon>Pseudomonadota</taxon>
        <taxon>Gammaproteobacteria</taxon>
        <taxon>Nevskiales</taxon>
        <taxon>Nevskiaceae</taxon>
        <taxon>Panacagrimonas</taxon>
    </lineage>
</organism>
<dbReference type="PANTHER" id="PTHR43884:SF12">
    <property type="entry name" value="ISOVALERYL-COA DEHYDROGENASE, MITOCHONDRIAL-RELATED"/>
    <property type="match status" value="1"/>
</dbReference>
<comment type="cofactor">
    <cofactor evidence="1 12">
        <name>FAD</name>
        <dbReference type="ChEBI" id="CHEBI:57692"/>
    </cofactor>
</comment>
<dbReference type="InterPro" id="IPR009100">
    <property type="entry name" value="AcylCoA_DH/oxidase_NM_dom_sf"/>
</dbReference>
<feature type="domain" description="Acyl-CoA dehydrogenase/oxidase N-terminal" evidence="15">
    <location>
        <begin position="4"/>
        <end position="115"/>
    </location>
</feature>
<evidence type="ECO:0000256" key="1">
    <source>
        <dbReference type="ARBA" id="ARBA00001974"/>
    </source>
</evidence>
<dbReference type="Pfam" id="PF02771">
    <property type="entry name" value="Acyl-CoA_dh_N"/>
    <property type="match status" value="1"/>
</dbReference>
<name>A0A4S3K7S6_9GAMM</name>
<dbReference type="InterPro" id="IPR013786">
    <property type="entry name" value="AcylCoA_DH/ox_N"/>
</dbReference>
<keyword evidence="17" id="KW-1185">Reference proteome</keyword>
<comment type="caution">
    <text evidence="16">The sequence shown here is derived from an EMBL/GenBank/DDBJ whole genome shotgun (WGS) entry which is preliminary data.</text>
</comment>
<reference evidence="16 17" key="1">
    <citation type="submission" date="2019-03" db="EMBL/GenBank/DDBJ databases">
        <title>Genomic Encyclopedia of Type Strains, Phase IV (KMG-IV): sequencing the most valuable type-strain genomes for metagenomic binning, comparative biology and taxonomic classification.</title>
        <authorList>
            <person name="Goeker M."/>
        </authorList>
    </citation>
    <scope>NUCLEOTIDE SEQUENCE [LARGE SCALE GENOMIC DNA]</scope>
    <source>
        <strain evidence="16 17">DSM 26377</strain>
    </source>
</reference>
<proteinExistence type="inferred from homology"/>
<evidence type="ECO:0000256" key="6">
    <source>
        <dbReference type="ARBA" id="ARBA00052938"/>
    </source>
</evidence>
<dbReference type="Pfam" id="PF00441">
    <property type="entry name" value="Acyl-CoA_dh_1"/>
    <property type="match status" value="1"/>
</dbReference>
<evidence type="ECO:0000256" key="2">
    <source>
        <dbReference type="ARBA" id="ARBA00009347"/>
    </source>
</evidence>
<dbReference type="InterPro" id="IPR046373">
    <property type="entry name" value="Acyl-CoA_Oxase/DH_mid-dom_sf"/>
</dbReference>
<dbReference type="InterPro" id="IPR006091">
    <property type="entry name" value="Acyl-CoA_Oxase/DH_mid-dom"/>
</dbReference>
<dbReference type="EC" id="3.13.1.4" evidence="8"/>
<feature type="domain" description="Acyl-CoA dehydrogenase/oxidase C-terminal" evidence="13">
    <location>
        <begin position="226"/>
        <end position="374"/>
    </location>
</feature>
<accession>A0A4S3K7S6</accession>
<feature type="domain" description="Acyl-CoA oxidase/dehydrogenase middle" evidence="14">
    <location>
        <begin position="119"/>
        <end position="213"/>
    </location>
</feature>
<dbReference type="PROSITE" id="PS00073">
    <property type="entry name" value="ACYL_COA_DH_2"/>
    <property type="match status" value="1"/>
</dbReference>
<sequence>MLNQDQQLISETAQRYSREVLAPGAAAREKAQAIEPEVFEGLAGMGLLGMTVSPDWDGAGADYVSYAAALMAVAEGDGAVSTVMSVHNAPFCAILERYGSPAQKDAVLRPGARGEFIGAFALTESHAGSDASALRTRAVAKSGGYVINGSKQFITSGKIGKYVIVFAVTDPQNPKRGISAFLVPTDAKGYSVSKIEHKLGQKASDTCSLNFDDLEVSAENLIGAEGEGYRIALSSLEIGRIGIASQSVGMAQAALDAAVRYAAERKSFGKSLLEHQAVSFRLVDAKTRLEAARQLVFSAARMKDAGVPCLDQACMAKLFASEAAEAVCSAAIQTFGGYGYVEDFPVERIYRDVRVCQIYEGTSDIQKIIIGRSLSA</sequence>
<evidence type="ECO:0000256" key="11">
    <source>
        <dbReference type="ARBA" id="ARBA00075603"/>
    </source>
</evidence>
<evidence type="ECO:0000256" key="4">
    <source>
        <dbReference type="ARBA" id="ARBA00022827"/>
    </source>
</evidence>
<keyword evidence="5 12" id="KW-0560">Oxidoreductase</keyword>
<dbReference type="InterPro" id="IPR009075">
    <property type="entry name" value="AcylCo_DH/oxidase_C"/>
</dbReference>
<keyword evidence="4 12" id="KW-0274">FAD</keyword>
<evidence type="ECO:0000256" key="12">
    <source>
        <dbReference type="RuleBase" id="RU362125"/>
    </source>
</evidence>
<dbReference type="AlphaFoldDB" id="A0A4S3K7S6"/>
<evidence type="ECO:0000256" key="7">
    <source>
        <dbReference type="ARBA" id="ARBA00066361"/>
    </source>
</evidence>
<dbReference type="PIRSF" id="PIRSF016578">
    <property type="entry name" value="HsaA"/>
    <property type="match status" value="1"/>
</dbReference>
<dbReference type="PROSITE" id="PS00072">
    <property type="entry name" value="ACYL_COA_DH_1"/>
    <property type="match status" value="1"/>
</dbReference>
<dbReference type="Gene3D" id="1.10.540.10">
    <property type="entry name" value="Acyl-CoA dehydrogenase/oxidase, N-terminal domain"/>
    <property type="match status" value="1"/>
</dbReference>
<dbReference type="RefSeq" id="WP_133880502.1">
    <property type="nucleotide sequence ID" value="NZ_MWIN01000006.1"/>
</dbReference>
<dbReference type="InterPro" id="IPR037069">
    <property type="entry name" value="AcylCoA_DH/ox_N_sf"/>
</dbReference>
<evidence type="ECO:0000259" key="13">
    <source>
        <dbReference type="Pfam" id="PF00441"/>
    </source>
</evidence>